<dbReference type="GO" id="GO:0051075">
    <property type="term" value="F:S-adenosylmethionine:tRNA ribosyltransferase-isomerase activity"/>
    <property type="evidence" value="ECO:0007669"/>
    <property type="project" value="UniProtKB-EC"/>
</dbReference>
<dbReference type="InterPro" id="IPR042119">
    <property type="entry name" value="QueA_dom2"/>
</dbReference>
<comment type="function">
    <text evidence="13">Transfers and isomerizes the ribose moiety from AdoMet to the 7-aminomethyl group of 7-deazaguanine (preQ1-tRNA) to give epoxyqueuosine (oQ-tRNA).</text>
</comment>
<evidence type="ECO:0000256" key="5">
    <source>
        <dbReference type="ARBA" id="ARBA00022679"/>
    </source>
</evidence>
<protein>
    <recommendedName>
        <fullName evidence="11 13">S-adenosylmethionine:tRNA ribosyltransferase-isomerase</fullName>
        <ecNumber evidence="10 13">2.4.99.17</ecNumber>
    </recommendedName>
    <alternativeName>
        <fullName evidence="12 13">Queuosine biosynthesis protein QueA</fullName>
    </alternativeName>
</protein>
<evidence type="ECO:0000256" key="2">
    <source>
        <dbReference type="ARBA" id="ARBA00004691"/>
    </source>
</evidence>
<evidence type="ECO:0000256" key="10">
    <source>
        <dbReference type="ARBA" id="ARBA00066503"/>
    </source>
</evidence>
<evidence type="ECO:0000313" key="15">
    <source>
        <dbReference type="Proteomes" id="UP000736328"/>
    </source>
</evidence>
<evidence type="ECO:0000256" key="9">
    <source>
        <dbReference type="ARBA" id="ARBA00061210"/>
    </source>
</evidence>
<dbReference type="GO" id="GO:0008616">
    <property type="term" value="P:tRNA queuosine(34) biosynthetic process"/>
    <property type="evidence" value="ECO:0007669"/>
    <property type="project" value="UniProtKB-UniRule"/>
</dbReference>
<sequence>MKLSEFDYQLPEELIAKHPAKKRDASRLMVLNRSDGPVEHRRFSDIVEYLKPSDILVVNNTKVIPARLMGHKMQTGGEAEILLLRQESDNLWNCLVRPGRRLMPGARVEFSGGLMEAEIAEYRQGGQRLVKFGYRGDFYQILERVGQVPLPPYIDRQPREADRNRYQTVYAKEKGAVAAPTAGLHFTPELMASIKNQGIKILEILLHVGWGTFKGVEAEDIREHKMEAEFYNISPAVGEKISKAKMENRRIVAVGTTTSRALESFGHSGKLSDWTEIFIYPPYQFKIVDSLVTNFHLPKSTLIMLVSALAGRKNVMKAYQEAIKQRYRFYSYGDAMMVI</sequence>
<evidence type="ECO:0000256" key="13">
    <source>
        <dbReference type="HAMAP-Rule" id="MF_00113"/>
    </source>
</evidence>
<evidence type="ECO:0000256" key="7">
    <source>
        <dbReference type="ARBA" id="ARBA00022785"/>
    </source>
</evidence>
<accession>A0A933MJZ5</accession>
<reference evidence="14" key="1">
    <citation type="submission" date="2020-07" db="EMBL/GenBank/DDBJ databases">
        <title>Huge and variable diversity of episymbiotic CPR bacteria and DPANN archaea in groundwater ecosystems.</title>
        <authorList>
            <person name="He C.Y."/>
            <person name="Keren R."/>
            <person name="Whittaker M."/>
            <person name="Farag I.F."/>
            <person name="Doudna J."/>
            <person name="Cate J.H.D."/>
            <person name="Banfield J.F."/>
        </authorList>
    </citation>
    <scope>NUCLEOTIDE SEQUENCE</scope>
    <source>
        <strain evidence="14">NC_groundwater_1520_Pr4_B-0.1um_53_5</strain>
    </source>
</reference>
<comment type="similarity">
    <text evidence="9 13">Belongs to the QueA family.</text>
</comment>
<dbReference type="InterPro" id="IPR003699">
    <property type="entry name" value="QueA"/>
</dbReference>
<comment type="pathway">
    <text evidence="2 13">tRNA modification; tRNA-queuosine biosynthesis.</text>
</comment>
<dbReference type="Proteomes" id="UP000736328">
    <property type="component" value="Unassembled WGS sequence"/>
</dbReference>
<dbReference type="PANTHER" id="PTHR30307">
    <property type="entry name" value="S-ADENOSYLMETHIONINE:TRNA RIBOSYLTRANSFERASE-ISOMERASE"/>
    <property type="match status" value="1"/>
</dbReference>
<evidence type="ECO:0000256" key="6">
    <source>
        <dbReference type="ARBA" id="ARBA00022691"/>
    </source>
</evidence>
<dbReference type="GO" id="GO:0005737">
    <property type="term" value="C:cytoplasm"/>
    <property type="evidence" value="ECO:0007669"/>
    <property type="project" value="UniProtKB-SubCell"/>
</dbReference>
<evidence type="ECO:0000256" key="1">
    <source>
        <dbReference type="ARBA" id="ARBA00004496"/>
    </source>
</evidence>
<keyword evidence="14" id="KW-0328">Glycosyltransferase</keyword>
<keyword evidence="5 13" id="KW-0808">Transferase</keyword>
<dbReference type="HAMAP" id="MF_00113">
    <property type="entry name" value="QueA"/>
    <property type="match status" value="1"/>
</dbReference>
<evidence type="ECO:0000256" key="4">
    <source>
        <dbReference type="ARBA" id="ARBA00022490"/>
    </source>
</evidence>
<dbReference type="Pfam" id="PF02547">
    <property type="entry name" value="Queuosine_synth"/>
    <property type="match status" value="1"/>
</dbReference>
<name>A0A933MJZ5_UNCT6</name>
<dbReference type="EMBL" id="JACQXR010000012">
    <property type="protein sequence ID" value="MBI4725841.1"/>
    <property type="molecule type" value="Genomic_DNA"/>
</dbReference>
<evidence type="ECO:0000313" key="14">
    <source>
        <dbReference type="EMBL" id="MBI4725841.1"/>
    </source>
</evidence>
<dbReference type="FunFam" id="2.40.10.240:FF:000002">
    <property type="entry name" value="S-adenosylmethionine:tRNA ribosyltransferase-isomerase"/>
    <property type="match status" value="1"/>
</dbReference>
<evidence type="ECO:0000256" key="8">
    <source>
        <dbReference type="ARBA" id="ARBA00052751"/>
    </source>
</evidence>
<evidence type="ECO:0000256" key="12">
    <source>
        <dbReference type="ARBA" id="ARBA00076160"/>
    </source>
</evidence>
<dbReference type="InterPro" id="IPR036100">
    <property type="entry name" value="QueA_sf"/>
</dbReference>
<dbReference type="NCBIfam" id="NF001140">
    <property type="entry name" value="PRK00147.1"/>
    <property type="match status" value="1"/>
</dbReference>
<proteinExistence type="inferred from homology"/>
<dbReference type="EC" id="2.4.99.17" evidence="10 13"/>
<gene>
    <name evidence="13 14" type="primary">queA</name>
    <name evidence="14" type="ORF">HY768_01215</name>
</gene>
<evidence type="ECO:0000256" key="3">
    <source>
        <dbReference type="ARBA" id="ARBA00011245"/>
    </source>
</evidence>
<dbReference type="NCBIfam" id="TIGR00113">
    <property type="entry name" value="queA"/>
    <property type="match status" value="1"/>
</dbReference>
<dbReference type="Gene3D" id="2.40.10.240">
    <property type="entry name" value="QueA-like"/>
    <property type="match status" value="1"/>
</dbReference>
<comment type="subunit">
    <text evidence="3 13">Monomer.</text>
</comment>
<evidence type="ECO:0000256" key="11">
    <source>
        <dbReference type="ARBA" id="ARBA00069325"/>
    </source>
</evidence>
<dbReference type="Gene3D" id="3.40.1780.10">
    <property type="entry name" value="QueA-like"/>
    <property type="match status" value="1"/>
</dbReference>
<dbReference type="InterPro" id="IPR042118">
    <property type="entry name" value="QueA_dom1"/>
</dbReference>
<keyword evidence="4 13" id="KW-0963">Cytoplasm</keyword>
<dbReference type="PANTHER" id="PTHR30307:SF0">
    <property type="entry name" value="S-ADENOSYLMETHIONINE:TRNA RIBOSYLTRANSFERASE-ISOMERASE"/>
    <property type="match status" value="1"/>
</dbReference>
<comment type="subcellular location">
    <subcellularLocation>
        <location evidence="1 13">Cytoplasm</location>
    </subcellularLocation>
</comment>
<keyword evidence="6 13" id="KW-0949">S-adenosyl-L-methionine</keyword>
<organism evidence="14 15">
    <name type="scientific">candidate division TA06 bacterium</name>
    <dbReference type="NCBI Taxonomy" id="2250710"/>
    <lineage>
        <taxon>Bacteria</taxon>
        <taxon>Bacteria division TA06</taxon>
    </lineage>
</organism>
<dbReference type="SUPFAM" id="SSF111337">
    <property type="entry name" value="QueA-like"/>
    <property type="match status" value="1"/>
</dbReference>
<keyword evidence="7 13" id="KW-0671">Queuosine biosynthesis</keyword>
<dbReference type="AlphaFoldDB" id="A0A933MJZ5"/>
<comment type="catalytic activity">
    <reaction evidence="8 13">
        <text>7-aminomethyl-7-carbaguanosine(34) in tRNA + S-adenosyl-L-methionine = epoxyqueuosine(34) in tRNA + adenine + L-methionine + 2 H(+)</text>
        <dbReference type="Rhea" id="RHEA:32155"/>
        <dbReference type="Rhea" id="RHEA-COMP:10342"/>
        <dbReference type="Rhea" id="RHEA-COMP:18582"/>
        <dbReference type="ChEBI" id="CHEBI:15378"/>
        <dbReference type="ChEBI" id="CHEBI:16708"/>
        <dbReference type="ChEBI" id="CHEBI:57844"/>
        <dbReference type="ChEBI" id="CHEBI:59789"/>
        <dbReference type="ChEBI" id="CHEBI:82833"/>
        <dbReference type="ChEBI" id="CHEBI:194443"/>
        <dbReference type="EC" id="2.4.99.17"/>
    </reaction>
</comment>
<comment type="caution">
    <text evidence="14">The sequence shown here is derived from an EMBL/GenBank/DDBJ whole genome shotgun (WGS) entry which is preliminary data.</text>
</comment>
<dbReference type="FunFam" id="3.40.1780.10:FF:000001">
    <property type="entry name" value="S-adenosylmethionine:tRNA ribosyltransferase-isomerase"/>
    <property type="match status" value="1"/>
</dbReference>